<feature type="transmembrane region" description="Helical" evidence="7">
    <location>
        <begin position="52"/>
        <end position="72"/>
    </location>
</feature>
<dbReference type="InterPro" id="IPR011527">
    <property type="entry name" value="ABC1_TM_dom"/>
</dbReference>
<dbReference type="Pfam" id="PF00664">
    <property type="entry name" value="ABC_membrane"/>
    <property type="match status" value="1"/>
</dbReference>
<dbReference type="InterPro" id="IPR039421">
    <property type="entry name" value="Type_1_exporter"/>
</dbReference>
<dbReference type="GO" id="GO:0005524">
    <property type="term" value="F:ATP binding"/>
    <property type="evidence" value="ECO:0007669"/>
    <property type="project" value="UniProtKB-KW"/>
</dbReference>
<dbReference type="Proteomes" id="UP000032352">
    <property type="component" value="Chromosome"/>
</dbReference>
<keyword evidence="2 7" id="KW-0812">Transmembrane</keyword>
<evidence type="ECO:0000256" key="2">
    <source>
        <dbReference type="ARBA" id="ARBA00022692"/>
    </source>
</evidence>
<protein>
    <submittedName>
        <fullName evidence="10">ABC transporter ATP-binding protein</fullName>
    </submittedName>
</protein>
<gene>
    <name evidence="10" type="ORF">SG34_025435</name>
</gene>
<dbReference type="AlphaFoldDB" id="A0AAF0C989"/>
<evidence type="ECO:0000313" key="10">
    <source>
        <dbReference type="EMBL" id="WDE04634.1"/>
    </source>
</evidence>
<evidence type="ECO:0000256" key="3">
    <source>
        <dbReference type="ARBA" id="ARBA00022741"/>
    </source>
</evidence>
<dbReference type="InterPro" id="IPR036640">
    <property type="entry name" value="ABC1_TM_sf"/>
</dbReference>
<keyword evidence="6 7" id="KW-0472">Membrane</keyword>
<keyword evidence="11" id="KW-1185">Reference proteome</keyword>
<proteinExistence type="predicted"/>
<accession>A0AAF0C989</accession>
<dbReference type="InterPro" id="IPR027417">
    <property type="entry name" value="P-loop_NTPase"/>
</dbReference>
<dbReference type="RefSeq" id="WP_044838277.1">
    <property type="nucleotide sequence ID" value="NZ_CP059733.1"/>
</dbReference>
<dbReference type="InterPro" id="IPR017871">
    <property type="entry name" value="ABC_transporter-like_CS"/>
</dbReference>
<dbReference type="PROSITE" id="PS50893">
    <property type="entry name" value="ABC_TRANSPORTER_2"/>
    <property type="match status" value="1"/>
</dbReference>
<feature type="domain" description="ABC transporter" evidence="8">
    <location>
        <begin position="330"/>
        <end position="547"/>
    </location>
</feature>
<dbReference type="Gene3D" id="3.40.50.300">
    <property type="entry name" value="P-loop containing nucleotide triphosphate hydrolases"/>
    <property type="match status" value="1"/>
</dbReference>
<dbReference type="Pfam" id="PF00005">
    <property type="entry name" value="ABC_tran"/>
    <property type="match status" value="1"/>
</dbReference>
<dbReference type="PROSITE" id="PS00211">
    <property type="entry name" value="ABC_TRANSPORTER_1"/>
    <property type="match status" value="1"/>
</dbReference>
<dbReference type="GO" id="GO:0016887">
    <property type="term" value="F:ATP hydrolysis activity"/>
    <property type="evidence" value="ECO:0007669"/>
    <property type="project" value="InterPro"/>
</dbReference>
<dbReference type="InterPro" id="IPR003439">
    <property type="entry name" value="ABC_transporter-like_ATP-bd"/>
</dbReference>
<feature type="transmembrane region" description="Helical" evidence="7">
    <location>
        <begin position="156"/>
        <end position="177"/>
    </location>
</feature>
<dbReference type="KEGG" id="tvd:SG34_025435"/>
<evidence type="ECO:0000256" key="6">
    <source>
        <dbReference type="ARBA" id="ARBA00023136"/>
    </source>
</evidence>
<dbReference type="PANTHER" id="PTHR43394">
    <property type="entry name" value="ATP-DEPENDENT PERMEASE MDL1, MITOCHONDRIAL"/>
    <property type="match status" value="1"/>
</dbReference>
<keyword evidence="5 7" id="KW-1133">Transmembrane helix</keyword>
<organism evidence="10 11">
    <name type="scientific">Thalassomonas viridans</name>
    <dbReference type="NCBI Taxonomy" id="137584"/>
    <lineage>
        <taxon>Bacteria</taxon>
        <taxon>Pseudomonadati</taxon>
        <taxon>Pseudomonadota</taxon>
        <taxon>Gammaproteobacteria</taxon>
        <taxon>Alteromonadales</taxon>
        <taxon>Colwelliaceae</taxon>
        <taxon>Thalassomonas</taxon>
    </lineage>
</organism>
<feature type="transmembrane region" description="Helical" evidence="7">
    <location>
        <begin position="131"/>
        <end position="150"/>
    </location>
</feature>
<keyword evidence="3" id="KW-0547">Nucleotide-binding</keyword>
<dbReference type="CDD" id="cd03228">
    <property type="entry name" value="ABCC_MRP_Like"/>
    <property type="match status" value="1"/>
</dbReference>
<dbReference type="PANTHER" id="PTHR43394:SF1">
    <property type="entry name" value="ATP-BINDING CASSETTE SUB-FAMILY B MEMBER 10, MITOCHONDRIAL"/>
    <property type="match status" value="1"/>
</dbReference>
<evidence type="ECO:0000313" key="11">
    <source>
        <dbReference type="Proteomes" id="UP000032352"/>
    </source>
</evidence>
<feature type="domain" description="ABC transmembrane type-1" evidence="9">
    <location>
        <begin position="16"/>
        <end position="299"/>
    </location>
</feature>
<feature type="transmembrane region" description="Helical" evidence="7">
    <location>
        <begin position="15"/>
        <end position="40"/>
    </location>
</feature>
<evidence type="ECO:0000256" key="1">
    <source>
        <dbReference type="ARBA" id="ARBA00004651"/>
    </source>
</evidence>
<evidence type="ECO:0000259" key="8">
    <source>
        <dbReference type="PROSITE" id="PS50893"/>
    </source>
</evidence>
<dbReference type="EMBL" id="CP059733">
    <property type="protein sequence ID" value="WDE04634.1"/>
    <property type="molecule type" value="Genomic_DNA"/>
</dbReference>
<dbReference type="SMART" id="SM00382">
    <property type="entry name" value="AAA"/>
    <property type="match status" value="1"/>
</dbReference>
<comment type="subcellular location">
    <subcellularLocation>
        <location evidence="1">Cell membrane</location>
        <topology evidence="1">Multi-pass membrane protein</topology>
    </subcellularLocation>
</comment>
<dbReference type="SUPFAM" id="SSF52540">
    <property type="entry name" value="P-loop containing nucleoside triphosphate hydrolases"/>
    <property type="match status" value="1"/>
</dbReference>
<sequence length="548" mass="61090">MKLLGGIFKQRKAELALLFAFIFFVSLFSFLLPVTFTLILDEVLPSGAKTHFNLLIAGVFILILLRLVLNAAQDYLFLFLRSGIERKLSLAFLERGIDNFSSEALREAGAGNLSNRLLIWLSNFQYFLSEFIYFCGYALVVSLLVFVVLFKVEPVFALIALVFLLLHWFNFAFHYPMSKVFSDKYNRDKGELAELLSASFNAKRLINIFNIEQVVAKALDTSLQQGYGALYGREQVANSQELVQNLMRSLQFFAFVSVGIYTVIKGGNSIGELLLCLLLIGLAYQPVYRLSKVTRALSEANTQMNNIAEVTEAPGVEQAGATELASVQTLELADLSYSKGQNALFQGLNYRFETGKIYLIEGESGQGKTTLLQLIAGLLPCGCGQVLWDGIDLAKISPQSKRKLLSWMPQKSHFLEGSLRENISLFAPEPDLQRMQQALDDAACDFLELQTEQEPLLENSSEGLSGGQLQRLNLARTLYLGGRIRLLDEPSASLDQATELRVLQTLTRQKEDHITIIISHRKAARSYADHLLVLANGRLEEVNGVCAP</sequence>
<dbReference type="PROSITE" id="PS50929">
    <property type="entry name" value="ABC_TM1F"/>
    <property type="match status" value="1"/>
</dbReference>
<evidence type="ECO:0000259" key="9">
    <source>
        <dbReference type="PROSITE" id="PS50929"/>
    </source>
</evidence>
<reference evidence="10 11" key="2">
    <citation type="journal article" date="2022" name="Mar. Drugs">
        <title>Bioassay-Guided Fractionation Leads to the Detection of Cholic Acid Generated by the Rare Thalassomonas sp.</title>
        <authorList>
            <person name="Pheiffer F."/>
            <person name="Schneider Y.K."/>
            <person name="Hansen E.H."/>
            <person name="Andersen J.H."/>
            <person name="Isaksson J."/>
            <person name="Busche T."/>
            <person name="R C."/>
            <person name="Kalinowski J."/>
            <person name="Zyl L.V."/>
            <person name="Trindade M."/>
        </authorList>
    </citation>
    <scope>NUCLEOTIDE SEQUENCE [LARGE SCALE GENOMIC DNA]</scope>
    <source>
        <strain evidence="10 11">XOM25</strain>
    </source>
</reference>
<dbReference type="GO" id="GO:0005886">
    <property type="term" value="C:plasma membrane"/>
    <property type="evidence" value="ECO:0007669"/>
    <property type="project" value="UniProtKB-SubCell"/>
</dbReference>
<dbReference type="Gene3D" id="1.20.1560.10">
    <property type="entry name" value="ABC transporter type 1, transmembrane domain"/>
    <property type="match status" value="1"/>
</dbReference>
<dbReference type="SUPFAM" id="SSF90123">
    <property type="entry name" value="ABC transporter transmembrane region"/>
    <property type="match status" value="1"/>
</dbReference>
<evidence type="ECO:0000256" key="5">
    <source>
        <dbReference type="ARBA" id="ARBA00022989"/>
    </source>
</evidence>
<evidence type="ECO:0000256" key="7">
    <source>
        <dbReference type="SAM" id="Phobius"/>
    </source>
</evidence>
<name>A0AAF0C989_9GAMM</name>
<evidence type="ECO:0000256" key="4">
    <source>
        <dbReference type="ARBA" id="ARBA00022840"/>
    </source>
</evidence>
<dbReference type="GO" id="GO:0015421">
    <property type="term" value="F:ABC-type oligopeptide transporter activity"/>
    <property type="evidence" value="ECO:0007669"/>
    <property type="project" value="TreeGrafter"/>
</dbReference>
<reference evidence="10 11" key="1">
    <citation type="journal article" date="2015" name="Genome Announc.">
        <title>Draft Genome Sequences of Marine Isolates of Thalassomonas viridans and Thalassomonas actiniarum.</title>
        <authorList>
            <person name="Olonade I."/>
            <person name="van Zyl L.J."/>
            <person name="Trindade M."/>
        </authorList>
    </citation>
    <scope>NUCLEOTIDE SEQUENCE [LARGE SCALE GENOMIC DNA]</scope>
    <source>
        <strain evidence="10 11">XOM25</strain>
    </source>
</reference>
<keyword evidence="4 10" id="KW-0067">ATP-binding</keyword>
<feature type="transmembrane region" description="Helical" evidence="7">
    <location>
        <begin position="246"/>
        <end position="264"/>
    </location>
</feature>
<dbReference type="InterPro" id="IPR003593">
    <property type="entry name" value="AAA+_ATPase"/>
</dbReference>